<feature type="compositionally biased region" description="Acidic residues" evidence="1">
    <location>
        <begin position="35"/>
        <end position="44"/>
    </location>
</feature>
<dbReference type="Proteomes" id="UP000637578">
    <property type="component" value="Unassembled WGS sequence"/>
</dbReference>
<protein>
    <submittedName>
        <fullName evidence="2">Uncharacterized protein</fullName>
    </submittedName>
</protein>
<evidence type="ECO:0000313" key="2">
    <source>
        <dbReference type="EMBL" id="GGM73633.1"/>
    </source>
</evidence>
<reference evidence="2" key="2">
    <citation type="submission" date="2020-09" db="EMBL/GenBank/DDBJ databases">
        <authorList>
            <person name="Sun Q."/>
            <person name="Zhou Y."/>
        </authorList>
    </citation>
    <scope>NUCLEOTIDE SEQUENCE</scope>
    <source>
        <strain evidence="2">CGMCC 4.5737</strain>
    </source>
</reference>
<keyword evidence="3" id="KW-1185">Reference proteome</keyword>
<sequence length="211" mass="23077">MANSGLHDLMERIDDVTTEESTESGPDAATWTPNPDEDPDESDNPDTMLAISLGMDHVEVIEIDRHNPGPDVDRLVGDPLRERMHHLRGVDFWVGENSLTTSTLNVCASLFMEQLLRDVASGDYAASDRERAHVRGLLKCPEGPPVISGPCVVTGVDESGSGLGPFDESFRYWFGNFLAKAGQLQEQRILALLTELGIPPEQIGQIAIIEL</sequence>
<feature type="region of interest" description="Disordered" evidence="1">
    <location>
        <begin position="1"/>
        <end position="46"/>
    </location>
</feature>
<evidence type="ECO:0000256" key="1">
    <source>
        <dbReference type="SAM" id="MobiDB-lite"/>
    </source>
</evidence>
<organism evidence="2 3">
    <name type="scientific">Longimycelium tulufanense</name>
    <dbReference type="NCBI Taxonomy" id="907463"/>
    <lineage>
        <taxon>Bacteria</taxon>
        <taxon>Bacillati</taxon>
        <taxon>Actinomycetota</taxon>
        <taxon>Actinomycetes</taxon>
        <taxon>Pseudonocardiales</taxon>
        <taxon>Pseudonocardiaceae</taxon>
        <taxon>Longimycelium</taxon>
    </lineage>
</organism>
<name>A0A8J3CIY7_9PSEU</name>
<dbReference type="EMBL" id="BMMK01000031">
    <property type="protein sequence ID" value="GGM73633.1"/>
    <property type="molecule type" value="Genomic_DNA"/>
</dbReference>
<dbReference type="RefSeq" id="WP_189060915.1">
    <property type="nucleotide sequence ID" value="NZ_BMMK01000031.1"/>
</dbReference>
<comment type="caution">
    <text evidence="2">The sequence shown here is derived from an EMBL/GenBank/DDBJ whole genome shotgun (WGS) entry which is preliminary data.</text>
</comment>
<reference evidence="2" key="1">
    <citation type="journal article" date="2014" name="Int. J. Syst. Evol. Microbiol.">
        <title>Complete genome sequence of Corynebacterium casei LMG S-19264T (=DSM 44701T), isolated from a smear-ripened cheese.</title>
        <authorList>
            <consortium name="US DOE Joint Genome Institute (JGI-PGF)"/>
            <person name="Walter F."/>
            <person name="Albersmeier A."/>
            <person name="Kalinowski J."/>
            <person name="Ruckert C."/>
        </authorList>
    </citation>
    <scope>NUCLEOTIDE SEQUENCE</scope>
    <source>
        <strain evidence="2">CGMCC 4.5737</strain>
    </source>
</reference>
<gene>
    <name evidence="2" type="ORF">GCM10012275_50460</name>
</gene>
<dbReference type="AlphaFoldDB" id="A0A8J3CIY7"/>
<accession>A0A8J3CIY7</accession>
<proteinExistence type="predicted"/>
<evidence type="ECO:0000313" key="3">
    <source>
        <dbReference type="Proteomes" id="UP000637578"/>
    </source>
</evidence>